<dbReference type="PROSITE" id="PS50865">
    <property type="entry name" value="ZF_MYND_2"/>
    <property type="match status" value="1"/>
</dbReference>
<evidence type="ECO:0000256" key="2">
    <source>
        <dbReference type="ARBA" id="ARBA00022771"/>
    </source>
</evidence>
<proteinExistence type="predicted"/>
<reference evidence="6 7" key="1">
    <citation type="journal article" date="2019" name="Nat. Ecol. Evol.">
        <title>Megaphylogeny resolves global patterns of mushroom evolution.</title>
        <authorList>
            <person name="Varga T."/>
            <person name="Krizsan K."/>
            <person name="Foldi C."/>
            <person name="Dima B."/>
            <person name="Sanchez-Garcia M."/>
            <person name="Sanchez-Ramirez S."/>
            <person name="Szollosi G.J."/>
            <person name="Szarkandi J.G."/>
            <person name="Papp V."/>
            <person name="Albert L."/>
            <person name="Andreopoulos W."/>
            <person name="Angelini C."/>
            <person name="Antonin V."/>
            <person name="Barry K.W."/>
            <person name="Bougher N.L."/>
            <person name="Buchanan P."/>
            <person name="Buyck B."/>
            <person name="Bense V."/>
            <person name="Catcheside P."/>
            <person name="Chovatia M."/>
            <person name="Cooper J."/>
            <person name="Damon W."/>
            <person name="Desjardin D."/>
            <person name="Finy P."/>
            <person name="Geml J."/>
            <person name="Haridas S."/>
            <person name="Hughes K."/>
            <person name="Justo A."/>
            <person name="Karasinski D."/>
            <person name="Kautmanova I."/>
            <person name="Kiss B."/>
            <person name="Kocsube S."/>
            <person name="Kotiranta H."/>
            <person name="LaButti K.M."/>
            <person name="Lechner B.E."/>
            <person name="Liimatainen K."/>
            <person name="Lipzen A."/>
            <person name="Lukacs Z."/>
            <person name="Mihaltcheva S."/>
            <person name="Morgado L.N."/>
            <person name="Niskanen T."/>
            <person name="Noordeloos M.E."/>
            <person name="Ohm R.A."/>
            <person name="Ortiz-Santana B."/>
            <person name="Ovrebo C."/>
            <person name="Racz N."/>
            <person name="Riley R."/>
            <person name="Savchenko A."/>
            <person name="Shiryaev A."/>
            <person name="Soop K."/>
            <person name="Spirin V."/>
            <person name="Szebenyi C."/>
            <person name="Tomsovsky M."/>
            <person name="Tulloss R.E."/>
            <person name="Uehling J."/>
            <person name="Grigoriev I.V."/>
            <person name="Vagvolgyi C."/>
            <person name="Papp T."/>
            <person name="Martin F.M."/>
            <person name="Miettinen O."/>
            <person name="Hibbett D.S."/>
            <person name="Nagy L.G."/>
        </authorList>
    </citation>
    <scope>NUCLEOTIDE SEQUENCE [LARGE SCALE GENOMIC DNA]</scope>
    <source>
        <strain evidence="6 7">CBS 309.79</strain>
    </source>
</reference>
<name>A0A5C3QCH2_9AGAR</name>
<dbReference type="OrthoDB" id="549788at2759"/>
<accession>A0A5C3QCH2</accession>
<feature type="domain" description="MYND-type" evidence="5">
    <location>
        <begin position="99"/>
        <end position="147"/>
    </location>
</feature>
<dbReference type="SUPFAM" id="SSF144232">
    <property type="entry name" value="HIT/MYND zinc finger-like"/>
    <property type="match status" value="1"/>
</dbReference>
<dbReference type="Gene3D" id="6.10.140.2220">
    <property type="match status" value="1"/>
</dbReference>
<evidence type="ECO:0000313" key="7">
    <source>
        <dbReference type="Proteomes" id="UP000305067"/>
    </source>
</evidence>
<evidence type="ECO:0000256" key="3">
    <source>
        <dbReference type="ARBA" id="ARBA00022833"/>
    </source>
</evidence>
<dbReference type="GO" id="GO:0008270">
    <property type="term" value="F:zinc ion binding"/>
    <property type="evidence" value="ECO:0007669"/>
    <property type="project" value="UniProtKB-KW"/>
</dbReference>
<keyword evidence="2 4" id="KW-0863">Zinc-finger</keyword>
<dbReference type="EMBL" id="ML178837">
    <property type="protein sequence ID" value="TFK98759.1"/>
    <property type="molecule type" value="Genomic_DNA"/>
</dbReference>
<keyword evidence="3" id="KW-0862">Zinc</keyword>
<keyword evidence="7" id="KW-1185">Reference proteome</keyword>
<protein>
    <recommendedName>
        <fullName evidence="5">MYND-type domain-containing protein</fullName>
    </recommendedName>
</protein>
<dbReference type="Proteomes" id="UP000305067">
    <property type="component" value="Unassembled WGS sequence"/>
</dbReference>
<evidence type="ECO:0000259" key="5">
    <source>
        <dbReference type="PROSITE" id="PS50865"/>
    </source>
</evidence>
<evidence type="ECO:0000313" key="6">
    <source>
        <dbReference type="EMBL" id="TFK98759.1"/>
    </source>
</evidence>
<keyword evidence="1" id="KW-0479">Metal-binding</keyword>
<evidence type="ECO:0000256" key="4">
    <source>
        <dbReference type="PROSITE-ProRule" id="PRU00134"/>
    </source>
</evidence>
<evidence type="ECO:0000256" key="1">
    <source>
        <dbReference type="ARBA" id="ARBA00022723"/>
    </source>
</evidence>
<dbReference type="AlphaFoldDB" id="A0A5C3QCH2"/>
<dbReference type="InterPro" id="IPR002893">
    <property type="entry name" value="Znf_MYND"/>
</dbReference>
<organism evidence="6 7">
    <name type="scientific">Pterulicium gracile</name>
    <dbReference type="NCBI Taxonomy" id="1884261"/>
    <lineage>
        <taxon>Eukaryota</taxon>
        <taxon>Fungi</taxon>
        <taxon>Dikarya</taxon>
        <taxon>Basidiomycota</taxon>
        <taxon>Agaricomycotina</taxon>
        <taxon>Agaricomycetes</taxon>
        <taxon>Agaricomycetidae</taxon>
        <taxon>Agaricales</taxon>
        <taxon>Pleurotineae</taxon>
        <taxon>Pterulaceae</taxon>
        <taxon>Pterulicium</taxon>
    </lineage>
</organism>
<sequence>MVLQHVHQGRLTLLDKQCLYFFVGNCSHMWQHPRMKHFATSPLCIGMASPNTGKFRDRRATRGCSCLRCSASYKHPPLSPAETIAAVYILTLVYAPRGCRNTLCRRLPPDCKRSHDLSTGCRILSYCSQECQKKTWSAQSVSHKAVCKALGRFVTLFGSSKAETRRRIEEWNPDPTPNAADVASCLSTSNMMML</sequence>
<gene>
    <name evidence="6" type="ORF">BDV98DRAFT_193790</name>
</gene>